<dbReference type="PANTHER" id="PTHR43592">
    <property type="entry name" value="CAAX AMINO TERMINAL PROTEASE"/>
    <property type="match status" value="1"/>
</dbReference>
<protein>
    <submittedName>
        <fullName evidence="3">Membrane protease YdiL (CAAX protease family)</fullName>
    </submittedName>
</protein>
<dbReference type="AlphaFoldDB" id="A0A7W7ZVJ6"/>
<dbReference type="GO" id="GO:0080120">
    <property type="term" value="P:CAAX-box protein maturation"/>
    <property type="evidence" value="ECO:0007669"/>
    <property type="project" value="UniProtKB-ARBA"/>
</dbReference>
<gene>
    <name evidence="3" type="ORF">HNR40_000055</name>
</gene>
<feature type="transmembrane region" description="Helical" evidence="1">
    <location>
        <begin position="144"/>
        <end position="165"/>
    </location>
</feature>
<feature type="transmembrane region" description="Helical" evidence="1">
    <location>
        <begin position="50"/>
        <end position="69"/>
    </location>
</feature>
<dbReference type="RefSeq" id="WP_184957625.1">
    <property type="nucleotide sequence ID" value="NZ_JACHIN010000001.1"/>
</dbReference>
<organism evidence="3 4">
    <name type="scientific">Nonomuraea endophytica</name>
    <dbReference type="NCBI Taxonomy" id="714136"/>
    <lineage>
        <taxon>Bacteria</taxon>
        <taxon>Bacillati</taxon>
        <taxon>Actinomycetota</taxon>
        <taxon>Actinomycetes</taxon>
        <taxon>Streptosporangiales</taxon>
        <taxon>Streptosporangiaceae</taxon>
        <taxon>Nonomuraea</taxon>
    </lineage>
</organism>
<dbReference type="Proteomes" id="UP000568380">
    <property type="component" value="Unassembled WGS sequence"/>
</dbReference>
<evidence type="ECO:0000313" key="4">
    <source>
        <dbReference type="Proteomes" id="UP000568380"/>
    </source>
</evidence>
<dbReference type="GO" id="GO:0006508">
    <property type="term" value="P:proteolysis"/>
    <property type="evidence" value="ECO:0007669"/>
    <property type="project" value="UniProtKB-KW"/>
</dbReference>
<accession>A0A7W7ZVJ6</accession>
<dbReference type="Pfam" id="PF02517">
    <property type="entry name" value="Rce1-like"/>
    <property type="match status" value="1"/>
</dbReference>
<evidence type="ECO:0000259" key="2">
    <source>
        <dbReference type="Pfam" id="PF02517"/>
    </source>
</evidence>
<feature type="transmembrane region" description="Helical" evidence="1">
    <location>
        <begin position="12"/>
        <end position="30"/>
    </location>
</feature>
<dbReference type="PANTHER" id="PTHR43592:SF15">
    <property type="entry name" value="CAAX AMINO TERMINAL PROTEASE FAMILY PROTEIN"/>
    <property type="match status" value="1"/>
</dbReference>
<feature type="transmembrane region" description="Helical" evidence="1">
    <location>
        <begin position="90"/>
        <end position="107"/>
    </location>
</feature>
<comment type="caution">
    <text evidence="3">The sequence shown here is derived from an EMBL/GenBank/DDBJ whole genome shotgun (WGS) entry which is preliminary data.</text>
</comment>
<proteinExistence type="predicted"/>
<feature type="transmembrane region" description="Helical" evidence="1">
    <location>
        <begin position="265"/>
        <end position="284"/>
    </location>
</feature>
<dbReference type="GO" id="GO:0004175">
    <property type="term" value="F:endopeptidase activity"/>
    <property type="evidence" value="ECO:0007669"/>
    <property type="project" value="UniProtKB-ARBA"/>
</dbReference>
<dbReference type="InterPro" id="IPR003675">
    <property type="entry name" value="Rce1/LyrA-like_dom"/>
</dbReference>
<evidence type="ECO:0000313" key="3">
    <source>
        <dbReference type="EMBL" id="MBB5074609.1"/>
    </source>
</evidence>
<sequence>MRSTVSQTSRPRLTFAVAGGALFVLAYGWLVLTGHTEIVPASGSGAPSISLWSAFVPALAAIVLAMLVPPKTEPPLPLQELPRARLVRETQVLVGAAVLMAIAAPFAQGLLYHGAKVVCLLVVPLVAFRLIRGGQPKARAIPKPVTWLAPLPAVVAWFVLSQIGPLSPPPPGELPDMVTLVVLSLLTLLTASVLEEFFYRAWLQTRLEVLFGRWPAIMASSLLFAFMHTSRIDPGNPLLGIATIIAFQGVFGLLTGYLWSRYRNLWVPVFVHVVTNLVFVQMVLDAL</sequence>
<keyword evidence="1" id="KW-0812">Transmembrane</keyword>
<name>A0A7W7ZVJ6_9ACTN</name>
<keyword evidence="3" id="KW-0645">Protease</keyword>
<feature type="transmembrane region" description="Helical" evidence="1">
    <location>
        <begin position="177"/>
        <end position="198"/>
    </location>
</feature>
<dbReference type="EMBL" id="JACHIN010000001">
    <property type="protein sequence ID" value="MBB5074609.1"/>
    <property type="molecule type" value="Genomic_DNA"/>
</dbReference>
<feature type="domain" description="CAAX prenyl protease 2/Lysostaphin resistance protein A-like" evidence="2">
    <location>
        <begin position="179"/>
        <end position="278"/>
    </location>
</feature>
<keyword evidence="1" id="KW-1133">Transmembrane helix</keyword>
<feature type="transmembrane region" description="Helical" evidence="1">
    <location>
        <begin position="113"/>
        <end position="132"/>
    </location>
</feature>
<evidence type="ECO:0000256" key="1">
    <source>
        <dbReference type="SAM" id="Phobius"/>
    </source>
</evidence>
<feature type="transmembrane region" description="Helical" evidence="1">
    <location>
        <begin position="239"/>
        <end position="258"/>
    </location>
</feature>
<feature type="transmembrane region" description="Helical" evidence="1">
    <location>
        <begin position="210"/>
        <end position="227"/>
    </location>
</feature>
<reference evidence="3 4" key="1">
    <citation type="submission" date="2020-08" db="EMBL/GenBank/DDBJ databases">
        <title>Genomic Encyclopedia of Type Strains, Phase IV (KMG-IV): sequencing the most valuable type-strain genomes for metagenomic binning, comparative biology and taxonomic classification.</title>
        <authorList>
            <person name="Goeker M."/>
        </authorList>
    </citation>
    <scope>NUCLEOTIDE SEQUENCE [LARGE SCALE GENOMIC DNA]</scope>
    <source>
        <strain evidence="3 4">DSM 45385</strain>
    </source>
</reference>
<keyword evidence="3" id="KW-0378">Hydrolase</keyword>
<keyword evidence="4" id="KW-1185">Reference proteome</keyword>
<keyword evidence="1" id="KW-0472">Membrane</keyword>